<proteinExistence type="predicted"/>
<evidence type="ECO:0000313" key="2">
    <source>
        <dbReference type="Proteomes" id="UP000061603"/>
    </source>
</evidence>
<protein>
    <submittedName>
        <fullName evidence="1">Uncharacterized protein</fullName>
    </submittedName>
</protein>
<dbReference type="EMBL" id="CP010554">
    <property type="protein sequence ID" value="AJP49083.1"/>
    <property type="molecule type" value="Genomic_DNA"/>
</dbReference>
<dbReference type="AlphaFoldDB" id="A0A0C5JB99"/>
<organism evidence="1 2">
    <name type="scientific">Rugosibacter aromaticivorans</name>
    <dbReference type="NCBI Taxonomy" id="1565605"/>
    <lineage>
        <taxon>Bacteria</taxon>
        <taxon>Pseudomonadati</taxon>
        <taxon>Pseudomonadota</taxon>
        <taxon>Betaproteobacteria</taxon>
        <taxon>Nitrosomonadales</taxon>
        <taxon>Sterolibacteriaceae</taxon>
        <taxon>Rugosibacter</taxon>
    </lineage>
</organism>
<keyword evidence="2" id="KW-1185">Reference proteome</keyword>
<evidence type="ECO:0000313" key="1">
    <source>
        <dbReference type="EMBL" id="AJP49083.1"/>
    </source>
</evidence>
<gene>
    <name evidence="1" type="ORF">PG1C_12860</name>
</gene>
<dbReference type="Proteomes" id="UP000061603">
    <property type="component" value="Chromosome"/>
</dbReference>
<sequence>MHPVEQNAPLHSVESVRGSVDENQRFTHNFCSTRGVVRRLHLGLLFLLKMMPQRMNTVFLNNFKNQLGRNGLVSA</sequence>
<name>A0A0C5JB99_9PROT</name>
<dbReference type="HOGENOM" id="CLU_2668608_0_0_4"/>
<reference evidence="1 2" key="1">
    <citation type="journal article" date="2015" name="Genome Announc.">
        <title>Complete Genome Sequence of a Novel Bacterium within the Family Rhodocyclaceae That Degrades Polycyclic Aromatic Hydrocarbons.</title>
        <authorList>
            <person name="Singleton D.R."/>
            <person name="Dickey A.N."/>
            <person name="Scholl E.H."/>
            <person name="Wright F.A."/>
            <person name="Aitken M.D."/>
        </authorList>
    </citation>
    <scope>NUCLEOTIDE SEQUENCE [LARGE SCALE GENOMIC DNA]</scope>
    <source>
        <strain evidence="2">PG1-Ca6</strain>
    </source>
</reference>
<dbReference type="KEGG" id="rbu:PG1C_12860"/>
<accession>A0A0C5JB99</accession>
<dbReference type="STRING" id="1565605.PG1C_12860"/>